<evidence type="ECO:0000256" key="5">
    <source>
        <dbReference type="ARBA" id="ARBA00023136"/>
    </source>
</evidence>
<dbReference type="PANTHER" id="PTHR24241">
    <property type="entry name" value="NEUROPEPTIDE RECEPTOR-RELATED G-PROTEIN COUPLED RECEPTOR"/>
    <property type="match status" value="1"/>
</dbReference>
<name>A0A913XLS1_EXADI</name>
<dbReference type="PANTHER" id="PTHR24241:SF76">
    <property type="entry name" value="NEUROPEPTIDE SIFAMIDE RECEPTOR"/>
    <property type="match status" value="1"/>
</dbReference>
<feature type="transmembrane region" description="Helical" evidence="7">
    <location>
        <begin position="237"/>
        <end position="261"/>
    </location>
</feature>
<dbReference type="RefSeq" id="XP_020906346.1">
    <property type="nucleotide sequence ID" value="XM_021050687.1"/>
</dbReference>
<dbReference type="InterPro" id="IPR000276">
    <property type="entry name" value="GPCR_Rhodpsn"/>
</dbReference>
<feature type="domain" description="G-protein coupled receptors family 1 profile" evidence="8">
    <location>
        <begin position="42"/>
        <end position="293"/>
    </location>
</feature>
<dbReference type="CDD" id="cd00637">
    <property type="entry name" value="7tm_classA_rhodopsin-like"/>
    <property type="match status" value="1"/>
</dbReference>
<dbReference type="OrthoDB" id="6506432at2759"/>
<evidence type="ECO:0000256" key="4">
    <source>
        <dbReference type="ARBA" id="ARBA00022989"/>
    </source>
</evidence>
<feature type="transmembrane region" description="Helical" evidence="7">
    <location>
        <begin position="139"/>
        <end position="158"/>
    </location>
</feature>
<feature type="transmembrane region" description="Helical" evidence="7">
    <location>
        <begin position="29"/>
        <end position="50"/>
    </location>
</feature>
<evidence type="ECO:0000256" key="1">
    <source>
        <dbReference type="ARBA" id="ARBA00004651"/>
    </source>
</evidence>
<feature type="transmembrane region" description="Helical" evidence="7">
    <location>
        <begin position="62"/>
        <end position="86"/>
    </location>
</feature>
<dbReference type="KEGG" id="epa:110244480"/>
<dbReference type="AlphaFoldDB" id="A0A913XLS1"/>
<protein>
    <recommendedName>
        <fullName evidence="8">G-protein coupled receptors family 1 profile domain-containing protein</fullName>
    </recommendedName>
</protein>
<evidence type="ECO:0000313" key="9">
    <source>
        <dbReference type="EnsemblMetazoa" id="XP_020906346.1"/>
    </source>
</evidence>
<reference evidence="9" key="1">
    <citation type="submission" date="2022-11" db="UniProtKB">
        <authorList>
            <consortium name="EnsemblMetazoa"/>
        </authorList>
    </citation>
    <scope>IDENTIFICATION</scope>
</reference>
<feature type="transmembrane region" description="Helical" evidence="7">
    <location>
        <begin position="273"/>
        <end position="296"/>
    </location>
</feature>
<dbReference type="Gene3D" id="1.20.1070.10">
    <property type="entry name" value="Rhodopsin 7-helix transmembrane proteins"/>
    <property type="match status" value="1"/>
</dbReference>
<feature type="transmembrane region" description="Helical" evidence="7">
    <location>
        <begin position="98"/>
        <end position="118"/>
    </location>
</feature>
<evidence type="ECO:0000256" key="7">
    <source>
        <dbReference type="SAM" id="Phobius"/>
    </source>
</evidence>
<dbReference type="Proteomes" id="UP000887567">
    <property type="component" value="Unplaced"/>
</dbReference>
<dbReference type="EnsemblMetazoa" id="XM_021050687.1">
    <property type="protein sequence ID" value="XP_020906346.1"/>
    <property type="gene ID" value="LOC110244480"/>
</dbReference>
<dbReference type="InterPro" id="IPR017452">
    <property type="entry name" value="GPCR_Rhodpsn_7TM"/>
</dbReference>
<keyword evidence="2" id="KW-1003">Cell membrane</keyword>
<accession>A0A913XLS1</accession>
<dbReference type="SUPFAM" id="SSF81321">
    <property type="entry name" value="Family A G protein-coupled receptor-like"/>
    <property type="match status" value="1"/>
</dbReference>
<dbReference type="GeneID" id="110244480"/>
<keyword evidence="10" id="KW-1185">Reference proteome</keyword>
<keyword evidence="5 7" id="KW-0472">Membrane</keyword>
<evidence type="ECO:0000256" key="2">
    <source>
        <dbReference type="ARBA" id="ARBA00022475"/>
    </source>
</evidence>
<dbReference type="GO" id="GO:0042277">
    <property type="term" value="F:peptide binding"/>
    <property type="evidence" value="ECO:0007669"/>
    <property type="project" value="TreeGrafter"/>
</dbReference>
<evidence type="ECO:0000259" key="8">
    <source>
        <dbReference type="PROSITE" id="PS50262"/>
    </source>
</evidence>
<dbReference type="GO" id="GO:0005886">
    <property type="term" value="C:plasma membrane"/>
    <property type="evidence" value="ECO:0007669"/>
    <property type="project" value="UniProtKB-SubCell"/>
</dbReference>
<proteinExistence type="predicted"/>
<dbReference type="PROSITE" id="PS50262">
    <property type="entry name" value="G_PROTEIN_RECEP_F1_2"/>
    <property type="match status" value="1"/>
</dbReference>
<evidence type="ECO:0000313" key="10">
    <source>
        <dbReference type="Proteomes" id="UP000887567"/>
    </source>
</evidence>
<dbReference type="GO" id="GO:0004930">
    <property type="term" value="F:G protein-coupled receptor activity"/>
    <property type="evidence" value="ECO:0007669"/>
    <property type="project" value="InterPro"/>
</dbReference>
<evidence type="ECO:0000256" key="3">
    <source>
        <dbReference type="ARBA" id="ARBA00022692"/>
    </source>
</evidence>
<comment type="subcellular location">
    <subcellularLocation>
        <location evidence="1">Cell membrane</location>
        <topology evidence="1">Multi-pass membrane protein</topology>
    </subcellularLocation>
</comment>
<dbReference type="PRINTS" id="PR00237">
    <property type="entry name" value="GPCRRHODOPSN"/>
</dbReference>
<dbReference type="GO" id="GO:0032870">
    <property type="term" value="P:cellular response to hormone stimulus"/>
    <property type="evidence" value="ECO:0007669"/>
    <property type="project" value="TreeGrafter"/>
</dbReference>
<feature type="transmembrane region" description="Helical" evidence="7">
    <location>
        <begin position="183"/>
        <end position="205"/>
    </location>
</feature>
<sequence>MALVDNITCNGTSSSVTESTHKLEWKIKLGFNIFISILVFTGNALVLLLLTGKKAKTRTTPFEHFVGNLSVSDIAFEIGYLTVVYVKDRSSLFCKAILPIQSVCLTVSMHTVVAISIFRFQSTTKPLHFKPGRKTVHGTIAGLWGLALVLFIPIYIVLKYKSNYVQIGYVCYEDWPSQTINKAYTVALFIAQYLLPLFAIAFCYVKIVLYLRRHTFPHDSSGNQLQIARKRKQTMEVIRISVAIIILYNITTLPFQIAWLSSIVFQEKSFSEVVFLFSNELATLHSCCNPVVYGVISKRFRVEMKSYISNIFCCCRRKIYSLNKNTRKGDERVELSDLRKPEVFIINNGRNQRYT</sequence>
<keyword evidence="3 7" id="KW-0812">Transmembrane</keyword>
<organism evidence="9 10">
    <name type="scientific">Exaiptasia diaphana</name>
    <name type="common">Tropical sea anemone</name>
    <name type="synonym">Aiptasia pulchella</name>
    <dbReference type="NCBI Taxonomy" id="2652724"/>
    <lineage>
        <taxon>Eukaryota</taxon>
        <taxon>Metazoa</taxon>
        <taxon>Cnidaria</taxon>
        <taxon>Anthozoa</taxon>
        <taxon>Hexacorallia</taxon>
        <taxon>Actiniaria</taxon>
        <taxon>Aiptasiidae</taxon>
        <taxon>Exaiptasia</taxon>
    </lineage>
</organism>
<keyword evidence="4 7" id="KW-1133">Transmembrane helix</keyword>
<evidence type="ECO:0000256" key="6">
    <source>
        <dbReference type="ARBA" id="ARBA00023170"/>
    </source>
</evidence>
<dbReference type="Pfam" id="PF00001">
    <property type="entry name" value="7tm_1"/>
    <property type="match status" value="1"/>
</dbReference>
<keyword evidence="6" id="KW-0675">Receptor</keyword>